<evidence type="ECO:0000313" key="1">
    <source>
        <dbReference type="EMBL" id="VEB55709.1"/>
    </source>
</evidence>
<protein>
    <submittedName>
        <fullName evidence="1">Uncharacterized protein</fullName>
    </submittedName>
</protein>
<dbReference type="AlphaFoldDB" id="A0A3S4IR58"/>
<sequence>MLIGTTTQRGRCTVGQNVYWRVSIEVASTRTRSGGRATFKITGCQASRSASFSGIAAGNQKTAHAAQHGPA</sequence>
<dbReference type="Proteomes" id="UP000269208">
    <property type="component" value="Chromosome"/>
</dbReference>
<reference evidence="1 2" key="1">
    <citation type="submission" date="2018-12" db="EMBL/GenBank/DDBJ databases">
        <authorList>
            <consortium name="Pathogen Informatics"/>
        </authorList>
    </citation>
    <scope>NUCLEOTIDE SEQUENCE [LARGE SCALE GENOMIC DNA]</scope>
    <source>
        <strain evidence="1 2">NCTC6754</strain>
    </source>
</reference>
<evidence type="ECO:0000313" key="2">
    <source>
        <dbReference type="Proteomes" id="UP000269208"/>
    </source>
</evidence>
<gene>
    <name evidence="1" type="ORF">NCTC6754_03977</name>
</gene>
<proteinExistence type="predicted"/>
<accession>A0A3S4IR58</accession>
<name>A0A3S4IR58_SALET</name>
<organism evidence="1 2">
    <name type="scientific">Salmonella enterica I</name>
    <dbReference type="NCBI Taxonomy" id="59201"/>
    <lineage>
        <taxon>Bacteria</taxon>
        <taxon>Pseudomonadati</taxon>
        <taxon>Pseudomonadota</taxon>
        <taxon>Gammaproteobacteria</taxon>
        <taxon>Enterobacterales</taxon>
        <taxon>Enterobacteriaceae</taxon>
        <taxon>Salmonella</taxon>
    </lineage>
</organism>
<dbReference type="EMBL" id="LR134190">
    <property type="protein sequence ID" value="VEB55709.1"/>
    <property type="molecule type" value="Genomic_DNA"/>
</dbReference>